<keyword evidence="2" id="KW-1003">Cell membrane</keyword>
<dbReference type="Proteomes" id="UP000237846">
    <property type="component" value="Unassembled WGS sequence"/>
</dbReference>
<dbReference type="EMBL" id="PVZC01000001">
    <property type="protein sequence ID" value="PRY01881.1"/>
    <property type="molecule type" value="Genomic_DNA"/>
</dbReference>
<feature type="region of interest" description="Disordered" evidence="6">
    <location>
        <begin position="1"/>
        <end position="23"/>
    </location>
</feature>
<feature type="transmembrane region" description="Helical" evidence="7">
    <location>
        <begin position="42"/>
        <end position="64"/>
    </location>
</feature>
<evidence type="ECO:0000256" key="1">
    <source>
        <dbReference type="ARBA" id="ARBA00004651"/>
    </source>
</evidence>
<gene>
    <name evidence="9" type="ORF">CLV72_101479</name>
</gene>
<dbReference type="PANTHER" id="PTHR36115">
    <property type="entry name" value="PROLINE-RICH ANTIGEN HOMOLOG-RELATED"/>
    <property type="match status" value="1"/>
</dbReference>
<dbReference type="GO" id="GO:0005886">
    <property type="term" value="C:plasma membrane"/>
    <property type="evidence" value="ECO:0007669"/>
    <property type="project" value="UniProtKB-SubCell"/>
</dbReference>
<comment type="subcellular location">
    <subcellularLocation>
        <location evidence="1">Cell membrane</location>
        <topology evidence="1">Multi-pass membrane protein</topology>
    </subcellularLocation>
</comment>
<keyword evidence="3 7" id="KW-0812">Transmembrane</keyword>
<evidence type="ECO:0000256" key="5">
    <source>
        <dbReference type="ARBA" id="ARBA00023136"/>
    </source>
</evidence>
<protein>
    <submittedName>
        <fullName evidence="9">Putative RDD family membrane protein YckC</fullName>
    </submittedName>
</protein>
<dbReference type="InterPro" id="IPR010432">
    <property type="entry name" value="RDD"/>
</dbReference>
<feature type="transmembrane region" description="Helical" evidence="7">
    <location>
        <begin position="84"/>
        <end position="106"/>
    </location>
</feature>
<organism evidence="9 10">
    <name type="scientific">Allonocardiopsis opalescens</name>
    <dbReference type="NCBI Taxonomy" id="1144618"/>
    <lineage>
        <taxon>Bacteria</taxon>
        <taxon>Bacillati</taxon>
        <taxon>Actinomycetota</taxon>
        <taxon>Actinomycetes</taxon>
        <taxon>Streptosporangiales</taxon>
        <taxon>Allonocardiopsis</taxon>
    </lineage>
</organism>
<sequence length="182" mass="19574">MNPSIPYGGPPSGRPAATGPAGPRGEPVADWPLRALARVIDLVVFLGVWWGLVLFAAVVIAMLLPPEVMNAPEVPPAYDALVWVWFFCGPLLQWLGDWLCHAQWGATLGKRMLSLRVVAVSDGGLPTGGQAAGRAALAWLPGLLPCLGTLFQLVDAASPLWDERRRAWHDVAAGTLVVRTRW</sequence>
<name>A0A2T0QDC8_9ACTN</name>
<reference evidence="9 10" key="1">
    <citation type="submission" date="2018-03" db="EMBL/GenBank/DDBJ databases">
        <title>Genomic Encyclopedia of Archaeal and Bacterial Type Strains, Phase II (KMG-II): from individual species to whole genera.</title>
        <authorList>
            <person name="Goeker M."/>
        </authorList>
    </citation>
    <scope>NUCLEOTIDE SEQUENCE [LARGE SCALE GENOMIC DNA]</scope>
    <source>
        <strain evidence="9 10">DSM 45601</strain>
    </source>
</reference>
<dbReference type="AlphaFoldDB" id="A0A2T0QDC8"/>
<evidence type="ECO:0000313" key="10">
    <source>
        <dbReference type="Proteomes" id="UP000237846"/>
    </source>
</evidence>
<feature type="domain" description="RDD" evidence="8">
    <location>
        <begin position="29"/>
        <end position="174"/>
    </location>
</feature>
<comment type="caution">
    <text evidence="9">The sequence shown here is derived from an EMBL/GenBank/DDBJ whole genome shotgun (WGS) entry which is preliminary data.</text>
</comment>
<evidence type="ECO:0000256" key="3">
    <source>
        <dbReference type="ARBA" id="ARBA00022692"/>
    </source>
</evidence>
<keyword evidence="5 7" id="KW-0472">Membrane</keyword>
<evidence type="ECO:0000256" key="2">
    <source>
        <dbReference type="ARBA" id="ARBA00022475"/>
    </source>
</evidence>
<accession>A0A2T0QDC8</accession>
<dbReference type="RefSeq" id="WP_170140846.1">
    <property type="nucleotide sequence ID" value="NZ_PVZC01000001.1"/>
</dbReference>
<evidence type="ECO:0000256" key="4">
    <source>
        <dbReference type="ARBA" id="ARBA00022989"/>
    </source>
</evidence>
<evidence type="ECO:0000256" key="7">
    <source>
        <dbReference type="SAM" id="Phobius"/>
    </source>
</evidence>
<dbReference type="Pfam" id="PF06271">
    <property type="entry name" value="RDD"/>
    <property type="match status" value="1"/>
</dbReference>
<keyword evidence="10" id="KW-1185">Reference proteome</keyword>
<keyword evidence="4 7" id="KW-1133">Transmembrane helix</keyword>
<evidence type="ECO:0000313" key="9">
    <source>
        <dbReference type="EMBL" id="PRY01881.1"/>
    </source>
</evidence>
<evidence type="ECO:0000259" key="8">
    <source>
        <dbReference type="Pfam" id="PF06271"/>
    </source>
</evidence>
<dbReference type="PANTHER" id="PTHR36115:SF4">
    <property type="entry name" value="MEMBRANE PROTEIN"/>
    <property type="match status" value="1"/>
</dbReference>
<proteinExistence type="predicted"/>
<dbReference type="InterPro" id="IPR051791">
    <property type="entry name" value="Pra-immunoreactive"/>
</dbReference>
<evidence type="ECO:0000256" key="6">
    <source>
        <dbReference type="SAM" id="MobiDB-lite"/>
    </source>
</evidence>